<feature type="transmembrane region" description="Helical" evidence="1">
    <location>
        <begin position="7"/>
        <end position="24"/>
    </location>
</feature>
<dbReference type="AlphaFoldDB" id="A0A1X1UPH3"/>
<dbReference type="OrthoDB" id="4726020at2"/>
<dbReference type="STRING" id="1260918.AWC06_19545"/>
<evidence type="ECO:0000256" key="1">
    <source>
        <dbReference type="SAM" id="Phobius"/>
    </source>
</evidence>
<feature type="transmembrane region" description="Helical" evidence="1">
    <location>
        <begin position="65"/>
        <end position="85"/>
    </location>
</feature>
<name>A0A1X1UPH3_9MYCO</name>
<feature type="transmembrane region" description="Helical" evidence="1">
    <location>
        <begin position="132"/>
        <end position="151"/>
    </location>
</feature>
<gene>
    <name evidence="2" type="ORF">AWC06_19545</name>
</gene>
<evidence type="ECO:0000313" key="3">
    <source>
        <dbReference type="Proteomes" id="UP000194000"/>
    </source>
</evidence>
<keyword evidence="1" id="KW-1133">Transmembrane helix</keyword>
<organism evidence="2 3">
    <name type="scientific">Mycobacterium fragae</name>
    <dbReference type="NCBI Taxonomy" id="1260918"/>
    <lineage>
        <taxon>Bacteria</taxon>
        <taxon>Bacillati</taxon>
        <taxon>Actinomycetota</taxon>
        <taxon>Actinomycetes</taxon>
        <taxon>Mycobacteriales</taxon>
        <taxon>Mycobacteriaceae</taxon>
        <taxon>Mycobacterium</taxon>
    </lineage>
</organism>
<accession>A0A1X1UPH3</accession>
<dbReference type="EMBL" id="LQOW01000026">
    <property type="protein sequence ID" value="ORV58589.1"/>
    <property type="molecule type" value="Genomic_DNA"/>
</dbReference>
<keyword evidence="3" id="KW-1185">Reference proteome</keyword>
<comment type="caution">
    <text evidence="2">The sequence shown here is derived from an EMBL/GenBank/DDBJ whole genome shotgun (WGS) entry which is preliminary data.</text>
</comment>
<feature type="transmembrane region" description="Helical" evidence="1">
    <location>
        <begin position="97"/>
        <end position="120"/>
    </location>
</feature>
<proteinExistence type="predicted"/>
<protein>
    <submittedName>
        <fullName evidence="2">Uncharacterized protein</fullName>
    </submittedName>
</protein>
<dbReference type="Proteomes" id="UP000194000">
    <property type="component" value="Unassembled WGS sequence"/>
</dbReference>
<keyword evidence="1" id="KW-0812">Transmembrane</keyword>
<reference evidence="2 3" key="1">
    <citation type="submission" date="2016-01" db="EMBL/GenBank/DDBJ databases">
        <title>The new phylogeny of the genus Mycobacterium.</title>
        <authorList>
            <person name="Tarcisio F."/>
            <person name="Conor M."/>
            <person name="Antonella G."/>
            <person name="Elisabetta G."/>
            <person name="Giulia F.S."/>
            <person name="Sara T."/>
            <person name="Anna F."/>
            <person name="Clotilde B."/>
            <person name="Roberto B."/>
            <person name="Veronica D.S."/>
            <person name="Fabio R."/>
            <person name="Monica P."/>
            <person name="Olivier J."/>
            <person name="Enrico T."/>
            <person name="Nicola S."/>
        </authorList>
    </citation>
    <scope>NUCLEOTIDE SEQUENCE [LARGE SCALE GENOMIC DNA]</scope>
    <source>
        <strain evidence="2 3">DSM 45731</strain>
    </source>
</reference>
<sequence>MTATKRLAAATVAFVIYTTVMLMVERRMRATGGPGIIPFEVAGSEARAEEIMTRWGSDGQRAARLSTWLDFGYMATYGTLMALLVDRARRRRGHPAALPAIVAVAVAGDAVEGVSLLKVLNHTSVAVHARRAQIAALIKFAVLAATLGYVATDFRSRLPTRSSD</sequence>
<evidence type="ECO:0000313" key="2">
    <source>
        <dbReference type="EMBL" id="ORV58589.1"/>
    </source>
</evidence>
<dbReference type="RefSeq" id="WP_085198847.1">
    <property type="nucleotide sequence ID" value="NZ_JACKVI010000009.1"/>
</dbReference>
<keyword evidence="1" id="KW-0472">Membrane</keyword>